<gene>
    <name evidence="2" type="ORF">MSIMFB_02882</name>
</gene>
<sequence length="54" mass="5604">MPLESGGDLEISSGCHPPMGKGAATHAGRRISQAPDERVKTEGEGRESVSLWGA</sequence>
<name>A0A7Z7IKT0_9MYCO</name>
<dbReference type="AlphaFoldDB" id="A0A7Z7IKT0"/>
<protein>
    <submittedName>
        <fullName evidence="2">Uncharacterized protein</fullName>
    </submittedName>
</protein>
<evidence type="ECO:0000313" key="3">
    <source>
        <dbReference type="Proteomes" id="UP000554965"/>
    </source>
</evidence>
<evidence type="ECO:0000313" key="2">
    <source>
        <dbReference type="EMBL" id="SOJ55395.1"/>
    </source>
</evidence>
<feature type="compositionally biased region" description="Basic and acidic residues" evidence="1">
    <location>
        <begin position="35"/>
        <end position="47"/>
    </location>
</feature>
<proteinExistence type="predicted"/>
<organism evidence="2 3">
    <name type="scientific">Mycobacterium simulans</name>
    <dbReference type="NCBI Taxonomy" id="627089"/>
    <lineage>
        <taxon>Bacteria</taxon>
        <taxon>Bacillati</taxon>
        <taxon>Actinomycetota</taxon>
        <taxon>Actinomycetes</taxon>
        <taxon>Mycobacteriales</taxon>
        <taxon>Mycobacteriaceae</taxon>
        <taxon>Mycobacterium</taxon>
    </lineage>
</organism>
<dbReference type="Proteomes" id="UP000554965">
    <property type="component" value="Unassembled WGS sequence"/>
</dbReference>
<accession>A0A7Z7IKT0</accession>
<comment type="caution">
    <text evidence="2">The sequence shown here is derived from an EMBL/GenBank/DDBJ whole genome shotgun (WGS) entry which is preliminary data.</text>
</comment>
<keyword evidence="3" id="KW-1185">Reference proteome</keyword>
<dbReference type="EMBL" id="OCTY01000002">
    <property type="protein sequence ID" value="SOJ55395.1"/>
    <property type="molecule type" value="Genomic_DNA"/>
</dbReference>
<feature type="region of interest" description="Disordered" evidence="1">
    <location>
        <begin position="1"/>
        <end position="54"/>
    </location>
</feature>
<evidence type="ECO:0000256" key="1">
    <source>
        <dbReference type="SAM" id="MobiDB-lite"/>
    </source>
</evidence>
<reference evidence="2 3" key="1">
    <citation type="submission" date="2017-10" db="EMBL/GenBank/DDBJ databases">
        <authorList>
            <consortium name="Urmite Genomes"/>
        </authorList>
    </citation>
    <scope>NUCLEOTIDE SEQUENCE [LARGE SCALE GENOMIC DNA]</scope>
    <source>
        <strain evidence="2 3">FB-527</strain>
    </source>
</reference>